<dbReference type="KEGG" id="fcy:FRACYDRAFT_251019"/>
<dbReference type="PANTHER" id="PTHR19346">
    <property type="entry name" value="SUGAR PHOSPHATE TRANSPORTER DOMAIN-CONTAINING PROTEIN"/>
    <property type="match status" value="1"/>
</dbReference>
<feature type="transmembrane region" description="Helical" evidence="1">
    <location>
        <begin position="47"/>
        <end position="67"/>
    </location>
</feature>
<gene>
    <name evidence="2" type="ORF">FRACYDRAFT_251019</name>
</gene>
<dbReference type="InterPro" id="IPR026505">
    <property type="entry name" value="Solute_c_fam_35_mem_F3/F4"/>
</dbReference>
<dbReference type="InParanoid" id="A0A1E7ENQ3"/>
<dbReference type="AlphaFoldDB" id="A0A1E7ENQ3"/>
<name>A0A1E7ENQ3_9STRA</name>
<feature type="transmembrane region" description="Helical" evidence="1">
    <location>
        <begin position="328"/>
        <end position="348"/>
    </location>
</feature>
<feature type="transmembrane region" description="Helical" evidence="1">
    <location>
        <begin position="268"/>
        <end position="288"/>
    </location>
</feature>
<keyword evidence="1" id="KW-0472">Membrane</keyword>
<keyword evidence="3" id="KW-1185">Reference proteome</keyword>
<keyword evidence="1" id="KW-0812">Transmembrane</keyword>
<organism evidence="2 3">
    <name type="scientific">Fragilariopsis cylindrus CCMP1102</name>
    <dbReference type="NCBI Taxonomy" id="635003"/>
    <lineage>
        <taxon>Eukaryota</taxon>
        <taxon>Sar</taxon>
        <taxon>Stramenopiles</taxon>
        <taxon>Ochrophyta</taxon>
        <taxon>Bacillariophyta</taxon>
        <taxon>Bacillariophyceae</taxon>
        <taxon>Bacillariophycidae</taxon>
        <taxon>Bacillariales</taxon>
        <taxon>Bacillariaceae</taxon>
        <taxon>Fragilariopsis</taxon>
    </lineage>
</organism>
<reference evidence="2 3" key="1">
    <citation type="submission" date="2016-09" db="EMBL/GenBank/DDBJ databases">
        <title>Extensive genetic diversity and differential bi-allelic expression allows diatom success in the polar Southern Ocean.</title>
        <authorList>
            <consortium name="DOE Joint Genome Institute"/>
            <person name="Mock T."/>
            <person name="Otillar R.P."/>
            <person name="Strauss J."/>
            <person name="Dupont C."/>
            <person name="Frickenhaus S."/>
            <person name="Maumus F."/>
            <person name="Mcmullan M."/>
            <person name="Sanges R."/>
            <person name="Schmutz J."/>
            <person name="Toseland A."/>
            <person name="Valas R."/>
            <person name="Veluchamy A."/>
            <person name="Ward B.J."/>
            <person name="Allen A."/>
            <person name="Barry K."/>
            <person name="Falciatore A."/>
            <person name="Ferrante M."/>
            <person name="Fortunato A.E."/>
            <person name="Gloeckner G."/>
            <person name="Gruber A."/>
            <person name="Hipkin R."/>
            <person name="Janech M."/>
            <person name="Kroth P."/>
            <person name="Leese F."/>
            <person name="Lindquist E."/>
            <person name="Lyon B.R."/>
            <person name="Martin J."/>
            <person name="Mayer C."/>
            <person name="Parker M."/>
            <person name="Quesneville H."/>
            <person name="Raymond J."/>
            <person name="Uhlig C."/>
            <person name="Valentin K.U."/>
            <person name="Worden A.Z."/>
            <person name="Armbrust E.V."/>
            <person name="Bowler C."/>
            <person name="Green B."/>
            <person name="Moulton V."/>
            <person name="Van Oosterhout C."/>
            <person name="Grigoriev I."/>
        </authorList>
    </citation>
    <scope>NUCLEOTIDE SEQUENCE [LARGE SCALE GENOMIC DNA]</scope>
    <source>
        <strain evidence="2 3">CCMP1102</strain>
    </source>
</reference>
<feature type="transmembrane region" description="Helical" evidence="1">
    <location>
        <begin position="162"/>
        <end position="181"/>
    </location>
</feature>
<dbReference type="PANTHER" id="PTHR19346:SF4">
    <property type="entry name" value="SUGAR PHOSPHATE TRANSPORTER DOMAIN-CONTAINING PROTEIN"/>
    <property type="match status" value="1"/>
</dbReference>
<sequence>MTMREEKEHHQKLIVGLVLIVIVCTSQVGSAFTSKFAIQRLHAGPFFLMWIHTLTMILMYPLGCLLIRMSTSTRCRWWCKHTYATTTTTTRNDGDLVIVEQARQQKTQRMFYRIIILFYPLWIIANYCYAAALRYVSASTMVSIFGSCTAFVSLGERQFFGVVAYGFIMQGMGGTGTGTGPTTTTTTSTNNNIGVLLGTLSSIAAATYKVAFKKYLGSPTTMDVCLFLSILGIVNLVTPYNSSIEEIPSFYNNNHDDESTTTTTYQSWGIILGGSILILIFNSSIAFGIAITSPLFIAVGTALAIPVTDIIDYYFVNNTGDDNNVVSFGPGQIIASISIIASFVLMTLDQYLIILGDGESVSDVDDHDFAITAGVTTTIGNHPNGSDDELRSMIITSLKEYDQASLAYIVYIVDCAGRIPWEPIERPKDQYLYEARDVGTKHWLDSKDCPLDDGMKVFFRTAIEFRIENKIQFFFGSNTIIELTEKDFEKNLTECILLGSLQSEGT</sequence>
<protein>
    <recommendedName>
        <fullName evidence="4">EamA domain-containing protein</fullName>
    </recommendedName>
</protein>
<dbReference type="Proteomes" id="UP000095751">
    <property type="component" value="Unassembled WGS sequence"/>
</dbReference>
<evidence type="ECO:0000313" key="3">
    <source>
        <dbReference type="Proteomes" id="UP000095751"/>
    </source>
</evidence>
<keyword evidence="1" id="KW-1133">Transmembrane helix</keyword>
<dbReference type="OrthoDB" id="10062838at2759"/>
<feature type="transmembrane region" description="Helical" evidence="1">
    <location>
        <begin position="111"/>
        <end position="132"/>
    </location>
</feature>
<accession>A0A1E7ENQ3</accession>
<evidence type="ECO:0000256" key="1">
    <source>
        <dbReference type="SAM" id="Phobius"/>
    </source>
</evidence>
<proteinExistence type="predicted"/>
<evidence type="ECO:0000313" key="2">
    <source>
        <dbReference type="EMBL" id="OEU07599.1"/>
    </source>
</evidence>
<evidence type="ECO:0008006" key="4">
    <source>
        <dbReference type="Google" id="ProtNLM"/>
    </source>
</evidence>
<dbReference type="EMBL" id="KV784385">
    <property type="protein sequence ID" value="OEU07599.1"/>
    <property type="molecule type" value="Genomic_DNA"/>
</dbReference>
<feature type="transmembrane region" description="Helical" evidence="1">
    <location>
        <begin position="193"/>
        <end position="212"/>
    </location>
</feature>
<feature type="transmembrane region" description="Helical" evidence="1">
    <location>
        <begin position="295"/>
        <end position="316"/>
    </location>
</feature>
<feature type="transmembrane region" description="Helical" evidence="1">
    <location>
        <begin position="138"/>
        <end position="155"/>
    </location>
</feature>